<keyword evidence="7 13" id="KW-0671">Queuosine biosynthesis</keyword>
<gene>
    <name evidence="13" type="primary">queA</name>
    <name evidence="14" type="ORF">AXF15_04450</name>
</gene>
<evidence type="ECO:0000256" key="8">
    <source>
        <dbReference type="ARBA" id="ARBA00052751"/>
    </source>
</evidence>
<dbReference type="InterPro" id="IPR003699">
    <property type="entry name" value="QueA"/>
</dbReference>
<evidence type="ECO:0000256" key="13">
    <source>
        <dbReference type="HAMAP-Rule" id="MF_00113"/>
    </source>
</evidence>
<dbReference type="KEGG" id="doa:AXF15_04450"/>
<evidence type="ECO:0000313" key="15">
    <source>
        <dbReference type="Proteomes" id="UP000063964"/>
    </source>
</evidence>
<evidence type="ECO:0000256" key="4">
    <source>
        <dbReference type="ARBA" id="ARBA00022490"/>
    </source>
</evidence>
<dbReference type="STRING" id="888061.AXF15_04450"/>
<evidence type="ECO:0000256" key="2">
    <source>
        <dbReference type="ARBA" id="ARBA00004691"/>
    </source>
</evidence>
<dbReference type="EMBL" id="CP014230">
    <property type="protein sequence ID" value="AMD92434.1"/>
    <property type="molecule type" value="Genomic_DNA"/>
</dbReference>
<dbReference type="OrthoDB" id="9805933at2"/>
<dbReference type="RefSeq" id="WP_066603851.1">
    <property type="nucleotide sequence ID" value="NZ_CP014230.1"/>
</dbReference>
<proteinExistence type="inferred from homology"/>
<protein>
    <recommendedName>
        <fullName evidence="11 13">S-adenosylmethionine:tRNA ribosyltransferase-isomerase</fullName>
        <ecNumber evidence="10 13">2.4.99.17</ecNumber>
    </recommendedName>
    <alternativeName>
        <fullName evidence="12 13">Queuosine biosynthesis protein QueA</fullName>
    </alternativeName>
</protein>
<dbReference type="AlphaFoldDB" id="A0A120KNS7"/>
<dbReference type="PANTHER" id="PTHR30307:SF0">
    <property type="entry name" value="S-ADENOSYLMETHIONINE:TRNA RIBOSYLTRANSFERASE-ISOMERASE"/>
    <property type="match status" value="1"/>
</dbReference>
<dbReference type="UniPathway" id="UPA00392"/>
<comment type="subunit">
    <text evidence="3 13">Monomer.</text>
</comment>
<dbReference type="GO" id="GO:0008616">
    <property type="term" value="P:tRNA queuosine(34) biosynthetic process"/>
    <property type="evidence" value="ECO:0007669"/>
    <property type="project" value="UniProtKB-UniRule"/>
</dbReference>
<evidence type="ECO:0000256" key="6">
    <source>
        <dbReference type="ARBA" id="ARBA00022691"/>
    </source>
</evidence>
<evidence type="ECO:0000256" key="1">
    <source>
        <dbReference type="ARBA" id="ARBA00004496"/>
    </source>
</evidence>
<evidence type="ECO:0000256" key="12">
    <source>
        <dbReference type="ARBA" id="ARBA00076160"/>
    </source>
</evidence>
<keyword evidence="15" id="KW-1185">Reference proteome</keyword>
<dbReference type="PANTHER" id="PTHR30307">
    <property type="entry name" value="S-ADENOSYLMETHIONINE:TRNA RIBOSYLTRANSFERASE-ISOMERASE"/>
    <property type="match status" value="1"/>
</dbReference>
<accession>A0A120KNS7</accession>
<dbReference type="Gene3D" id="3.40.1780.10">
    <property type="entry name" value="QueA-like"/>
    <property type="match status" value="2"/>
</dbReference>
<keyword evidence="6 13" id="KW-0949">S-adenosyl-L-methionine</keyword>
<keyword evidence="14" id="KW-0413">Isomerase</keyword>
<dbReference type="InterPro" id="IPR042119">
    <property type="entry name" value="QueA_dom2"/>
</dbReference>
<comment type="function">
    <text evidence="13">Transfers and isomerizes the ribose moiety from AdoMet to the 7-aminomethyl group of 7-deazaguanine (preQ1-tRNA) to give epoxyqueuosine (oQ-tRNA).</text>
</comment>
<dbReference type="InterPro" id="IPR036100">
    <property type="entry name" value="QueA_sf"/>
</dbReference>
<dbReference type="GO" id="GO:0005737">
    <property type="term" value="C:cytoplasm"/>
    <property type="evidence" value="ECO:0007669"/>
    <property type="project" value="UniProtKB-SubCell"/>
</dbReference>
<evidence type="ECO:0000256" key="7">
    <source>
        <dbReference type="ARBA" id="ARBA00022785"/>
    </source>
</evidence>
<dbReference type="EC" id="2.4.99.17" evidence="10 13"/>
<dbReference type="NCBIfam" id="TIGR00113">
    <property type="entry name" value="queA"/>
    <property type="match status" value="1"/>
</dbReference>
<sequence length="361" mass="40161">MTAIPPEFNLQSYDFELPEELIAQTPPAEHGASRLLVLDRATGATHEARFADIVEFLPPGALLVANNTKVLPARLTGRRASGGRVEFLLLTPLPLIAVRDREGGGHEAEAEGLVKMSKSVRIGETLHFPSMDILVLEKGDFGRIRGRLSWQGDLGAHFLSTGRIPLPPYIRRADDGQDRLRYQTVYAREDRLGSVAAPTAGLHFTPEILEALSRRGMVRAEVSLYVGYGTFSPVRVEDIREHAMHAEYVEVPERTARLIRQARDEGRPIVAVGTTTVRALESMAARLDGIGPFAGWTDIFIRPGHRFKIVDQLITNFHLPRSSLIIMVGTFAGRQKIIDAYRHAISRGFRFFSYGDAMFIR</sequence>
<dbReference type="InterPro" id="IPR042118">
    <property type="entry name" value="QueA_dom1"/>
</dbReference>
<dbReference type="Proteomes" id="UP000063964">
    <property type="component" value="Chromosome"/>
</dbReference>
<dbReference type="NCBIfam" id="NF001140">
    <property type="entry name" value="PRK00147.1"/>
    <property type="match status" value="1"/>
</dbReference>
<keyword evidence="4 13" id="KW-0963">Cytoplasm</keyword>
<dbReference type="Pfam" id="PF02547">
    <property type="entry name" value="Queuosine_synth"/>
    <property type="match status" value="1"/>
</dbReference>
<dbReference type="HAMAP" id="MF_00113">
    <property type="entry name" value="QueA"/>
    <property type="match status" value="1"/>
</dbReference>
<evidence type="ECO:0000256" key="10">
    <source>
        <dbReference type="ARBA" id="ARBA00066503"/>
    </source>
</evidence>
<reference evidence="15" key="1">
    <citation type="submission" date="2016-02" db="EMBL/GenBank/DDBJ databases">
        <authorList>
            <person name="Holder M.E."/>
            <person name="Ajami N.J."/>
            <person name="Petrosino J.F."/>
        </authorList>
    </citation>
    <scope>NUCLEOTIDE SEQUENCE [LARGE SCALE GENOMIC DNA]</scope>
    <source>
        <strain evidence="15">DSM 12838</strain>
    </source>
</reference>
<comment type="similarity">
    <text evidence="9 13">Belongs to the QueA family.</text>
</comment>
<comment type="subcellular location">
    <subcellularLocation>
        <location evidence="1 13">Cytoplasm</location>
    </subcellularLocation>
</comment>
<name>A0A120KNS7_9BACT</name>
<dbReference type="GO" id="GO:0051075">
    <property type="term" value="F:S-adenosylmethionine:tRNA ribosyltransferase-isomerase activity"/>
    <property type="evidence" value="ECO:0007669"/>
    <property type="project" value="UniProtKB-EC"/>
</dbReference>
<keyword evidence="5 13" id="KW-0808">Transferase</keyword>
<dbReference type="SUPFAM" id="SSF111337">
    <property type="entry name" value="QueA-like"/>
    <property type="match status" value="1"/>
</dbReference>
<evidence type="ECO:0000256" key="9">
    <source>
        <dbReference type="ARBA" id="ARBA00061210"/>
    </source>
</evidence>
<dbReference type="FunFam" id="3.40.1780.10:FF:000001">
    <property type="entry name" value="S-adenosylmethionine:tRNA ribosyltransferase-isomerase"/>
    <property type="match status" value="1"/>
</dbReference>
<evidence type="ECO:0000256" key="11">
    <source>
        <dbReference type="ARBA" id="ARBA00069325"/>
    </source>
</evidence>
<evidence type="ECO:0000256" key="5">
    <source>
        <dbReference type="ARBA" id="ARBA00022679"/>
    </source>
</evidence>
<evidence type="ECO:0000256" key="3">
    <source>
        <dbReference type="ARBA" id="ARBA00011245"/>
    </source>
</evidence>
<organism evidence="14 15">
    <name type="scientific">Desulfomicrobium orale DSM 12838</name>
    <dbReference type="NCBI Taxonomy" id="888061"/>
    <lineage>
        <taxon>Bacteria</taxon>
        <taxon>Pseudomonadati</taxon>
        <taxon>Thermodesulfobacteriota</taxon>
        <taxon>Desulfovibrionia</taxon>
        <taxon>Desulfovibrionales</taxon>
        <taxon>Desulfomicrobiaceae</taxon>
        <taxon>Desulfomicrobium</taxon>
    </lineage>
</organism>
<dbReference type="Gene3D" id="2.40.10.240">
    <property type="entry name" value="QueA-like"/>
    <property type="match status" value="1"/>
</dbReference>
<comment type="pathway">
    <text evidence="2 13">tRNA modification; tRNA-queuosine biosynthesis.</text>
</comment>
<comment type="catalytic activity">
    <reaction evidence="8 13">
        <text>7-aminomethyl-7-carbaguanosine(34) in tRNA + S-adenosyl-L-methionine = epoxyqueuosine(34) in tRNA + adenine + L-methionine + 2 H(+)</text>
        <dbReference type="Rhea" id="RHEA:32155"/>
        <dbReference type="Rhea" id="RHEA-COMP:10342"/>
        <dbReference type="Rhea" id="RHEA-COMP:18582"/>
        <dbReference type="ChEBI" id="CHEBI:15378"/>
        <dbReference type="ChEBI" id="CHEBI:16708"/>
        <dbReference type="ChEBI" id="CHEBI:57844"/>
        <dbReference type="ChEBI" id="CHEBI:59789"/>
        <dbReference type="ChEBI" id="CHEBI:82833"/>
        <dbReference type="ChEBI" id="CHEBI:194443"/>
        <dbReference type="EC" id="2.4.99.17"/>
    </reaction>
</comment>
<evidence type="ECO:0000313" key="14">
    <source>
        <dbReference type="EMBL" id="AMD92434.1"/>
    </source>
</evidence>